<dbReference type="Gene3D" id="3.40.50.2000">
    <property type="entry name" value="Glycogen Phosphorylase B"/>
    <property type="match status" value="3"/>
</dbReference>
<dbReference type="SUPFAM" id="SSF53756">
    <property type="entry name" value="UDP-Glycosyltransferase/glycogen phosphorylase"/>
    <property type="match status" value="2"/>
</dbReference>
<keyword evidence="5" id="KW-1185">Reference proteome</keyword>
<dbReference type="InterPro" id="IPR001296">
    <property type="entry name" value="Glyco_trans_1"/>
</dbReference>
<organism evidence="4 5">
    <name type="scientific">Lysobacter arenosi</name>
    <dbReference type="NCBI Taxonomy" id="2795387"/>
    <lineage>
        <taxon>Bacteria</taxon>
        <taxon>Pseudomonadati</taxon>
        <taxon>Pseudomonadota</taxon>
        <taxon>Gammaproteobacteria</taxon>
        <taxon>Lysobacterales</taxon>
        <taxon>Lysobacteraceae</taxon>
        <taxon>Lysobacter</taxon>
    </lineage>
</organism>
<dbReference type="PANTHER" id="PTHR46401">
    <property type="entry name" value="GLYCOSYLTRANSFERASE WBBK-RELATED"/>
    <property type="match status" value="1"/>
</dbReference>
<evidence type="ECO:0000259" key="3">
    <source>
        <dbReference type="Pfam" id="PF13439"/>
    </source>
</evidence>
<protein>
    <submittedName>
        <fullName evidence="4">Glycosyltransferase family 4 protein</fullName>
    </submittedName>
</protein>
<dbReference type="Pfam" id="PF13439">
    <property type="entry name" value="Glyco_transf_4"/>
    <property type="match status" value="1"/>
</dbReference>
<accession>A0ABX7R9F6</accession>
<proteinExistence type="predicted"/>
<dbReference type="PANTHER" id="PTHR46401:SF2">
    <property type="entry name" value="GLYCOSYLTRANSFERASE WBBK-RELATED"/>
    <property type="match status" value="1"/>
</dbReference>
<feature type="domain" description="Glycosyl transferase family 1" evidence="2">
    <location>
        <begin position="225"/>
        <end position="380"/>
    </location>
</feature>
<dbReference type="CDD" id="cd03809">
    <property type="entry name" value="GT4_MtfB-like"/>
    <property type="match status" value="2"/>
</dbReference>
<evidence type="ECO:0000313" key="5">
    <source>
        <dbReference type="Proteomes" id="UP000663400"/>
    </source>
</evidence>
<dbReference type="Proteomes" id="UP000663400">
    <property type="component" value="Chromosome"/>
</dbReference>
<feature type="domain" description="Glycosyltransferase subfamily 4-like N-terminal" evidence="3">
    <location>
        <begin position="17"/>
        <end position="194"/>
    </location>
</feature>
<dbReference type="Pfam" id="PF00534">
    <property type="entry name" value="Glycos_transf_1"/>
    <property type="match status" value="2"/>
</dbReference>
<gene>
    <name evidence="4" type="ORF">HIV01_010365</name>
</gene>
<dbReference type="RefSeq" id="WP_200606913.1">
    <property type="nucleotide sequence ID" value="NZ_CP071517.1"/>
</dbReference>
<feature type="domain" description="Glycosyl transferase family 1" evidence="2">
    <location>
        <begin position="656"/>
        <end position="796"/>
    </location>
</feature>
<sequence>MRIVMDLQGAQSESRYRGIGRYTLSLAQAVARRNRGHDIHVSLNGAFEDTLASVRQALGGLVPSGNIHVWQVPLPVRGMDRENARRINHAELIKEAGMLALAPDLIHVSSLFEGYVDSSVTSVNRLVHVPTIVTLYDMIPLLNPEVYLNPDPQYKAYYEGKLEHLKRADALLAISDSSAGEATNALGFDPARVFNISAACDSNFVQLPKNAPSLRLVKEKYGLGTDFILYTGGSDERKNLQRLVDAYGQLEPRQRGKCQLVLAGRMHHPHILELQSRAAAAGLAPEELIFTGYVSDHHLVALYNLCRFFIFPSWHEGFGLPVLEAMSCGAAVLAADASSVKEIVHERAALFDPFDVASIRERMAHFLDSDDDLDKLRRYSIDRARDYSWDSVADRFLDACERTHAAAERPADRPDAVDALVCALAHSEFEDVAEVAALADSIDRSVAPAKRKIMVDVTELAAHDYKTGIQRVTRAIVSEWMVNPPGDYQVQLVRIDRASRRYVCANEYASAHGAAGELTDTPLVCHAGDVFLGLDLVGDCVPFAPEWFQYFHNAGVTVAFVVYDILPVRHPEWWPGQGGRHHERWLRTVAGASDKLLCISKAVADDVVQWLDEQGVERRPEISWFHLGADIHQSAPTKGVPDHGPQLLERLRTAESFLMVGTLEPRKGHAQVLAAFEQLWAEGGDQILVIVGKQGWLVDELCDALREHPELDSRLFWLSGISDDYLDEIYAACSCLLAASEGEGFGLPLIEAAHRHMPVLARDLPVFKEVAGDHAYYFSGTEPEDVKQAVRSWVELYRQGAHPSTDGLHWLTWQQSAGMLAQALLGGVPARGGAADGGHTGAPDAI</sequence>
<evidence type="ECO:0000313" key="4">
    <source>
        <dbReference type="EMBL" id="QSX73646.1"/>
    </source>
</evidence>
<evidence type="ECO:0000256" key="1">
    <source>
        <dbReference type="ARBA" id="ARBA00022679"/>
    </source>
</evidence>
<evidence type="ECO:0000259" key="2">
    <source>
        <dbReference type="Pfam" id="PF00534"/>
    </source>
</evidence>
<dbReference type="EMBL" id="CP071517">
    <property type="protein sequence ID" value="QSX73646.1"/>
    <property type="molecule type" value="Genomic_DNA"/>
</dbReference>
<keyword evidence="1" id="KW-0808">Transferase</keyword>
<reference evidence="4 5" key="1">
    <citation type="submission" date="2021-02" db="EMBL/GenBank/DDBJ databases">
        <title>Lysobacter arenosi sp. nov., isolated from soil of gangwondo yeongwol, south Korea.</title>
        <authorList>
            <person name="Kim K.R."/>
            <person name="Kim K.H."/>
            <person name="Jeon C.O."/>
        </authorList>
    </citation>
    <scope>NUCLEOTIDE SEQUENCE [LARGE SCALE GENOMIC DNA]</scope>
    <source>
        <strain evidence="4 5">R7</strain>
    </source>
</reference>
<dbReference type="InterPro" id="IPR028098">
    <property type="entry name" value="Glyco_trans_4-like_N"/>
</dbReference>
<name>A0ABX7R9F6_9GAMM</name>